<dbReference type="Pfam" id="PF19650">
    <property type="entry name" value="DUF6153"/>
    <property type="match status" value="1"/>
</dbReference>
<organism evidence="3 4">
    <name type="scientific">Kribbella karoonensis</name>
    <dbReference type="NCBI Taxonomy" id="324851"/>
    <lineage>
        <taxon>Bacteria</taxon>
        <taxon>Bacillati</taxon>
        <taxon>Actinomycetota</taxon>
        <taxon>Actinomycetes</taxon>
        <taxon>Propionibacteriales</taxon>
        <taxon>Kribbellaceae</taxon>
        <taxon>Kribbella</taxon>
    </lineage>
</organism>
<sequence length="140" mass="14500">MHTRRVLTVHLAQLGTLVAMAGHLPDCGARLLRVLGVLTVVAGVFAMHGLTSNHDAAMAVHIAPVAPADVHVTPAEEMAGMGGACVAVLTGLVLLLALMLGLRSLLVWRAVEVPAYAPGRVRSERSPPGPVLSSLGVLRI</sequence>
<reference evidence="4" key="1">
    <citation type="journal article" date="2019" name="Int. J. Syst. Evol. Microbiol.">
        <title>The Global Catalogue of Microorganisms (GCM) 10K type strain sequencing project: providing services to taxonomists for standard genome sequencing and annotation.</title>
        <authorList>
            <consortium name="The Broad Institute Genomics Platform"/>
            <consortium name="The Broad Institute Genome Sequencing Center for Infectious Disease"/>
            <person name="Wu L."/>
            <person name="Ma J."/>
        </authorList>
    </citation>
    <scope>NUCLEOTIDE SEQUENCE [LARGE SCALE GENOMIC DNA]</scope>
    <source>
        <strain evidence="4">JCM 14304</strain>
    </source>
</reference>
<name>A0ABP4PJG1_9ACTN</name>
<keyword evidence="2" id="KW-0472">Membrane</keyword>
<comment type="caution">
    <text evidence="3">The sequence shown here is derived from an EMBL/GenBank/DDBJ whole genome shotgun (WGS) entry which is preliminary data.</text>
</comment>
<protein>
    <submittedName>
        <fullName evidence="3">Uncharacterized protein</fullName>
    </submittedName>
</protein>
<evidence type="ECO:0000256" key="2">
    <source>
        <dbReference type="SAM" id="Phobius"/>
    </source>
</evidence>
<keyword evidence="4" id="KW-1185">Reference proteome</keyword>
<accession>A0ABP4PJG1</accession>
<keyword evidence="2" id="KW-1133">Transmembrane helix</keyword>
<feature type="transmembrane region" description="Helical" evidence="2">
    <location>
        <begin position="31"/>
        <end position="50"/>
    </location>
</feature>
<evidence type="ECO:0000313" key="4">
    <source>
        <dbReference type="Proteomes" id="UP001500190"/>
    </source>
</evidence>
<evidence type="ECO:0000313" key="3">
    <source>
        <dbReference type="EMBL" id="GAA1582906.1"/>
    </source>
</evidence>
<evidence type="ECO:0000256" key="1">
    <source>
        <dbReference type="SAM" id="MobiDB-lite"/>
    </source>
</evidence>
<dbReference type="Proteomes" id="UP001500190">
    <property type="component" value="Unassembled WGS sequence"/>
</dbReference>
<dbReference type="EMBL" id="BAAAND010000005">
    <property type="protein sequence ID" value="GAA1582906.1"/>
    <property type="molecule type" value="Genomic_DNA"/>
</dbReference>
<dbReference type="InterPro" id="IPR046151">
    <property type="entry name" value="DUF6153"/>
</dbReference>
<keyword evidence="2" id="KW-0812">Transmembrane</keyword>
<feature type="transmembrane region" description="Helical" evidence="2">
    <location>
        <begin position="81"/>
        <end position="102"/>
    </location>
</feature>
<proteinExistence type="predicted"/>
<feature type="region of interest" description="Disordered" evidence="1">
    <location>
        <begin position="121"/>
        <end position="140"/>
    </location>
</feature>
<gene>
    <name evidence="3" type="ORF">GCM10009742_29750</name>
</gene>